<protein>
    <recommendedName>
        <fullName evidence="10">Fluoride-specific ion channel FluC</fullName>
    </recommendedName>
</protein>
<dbReference type="OrthoDB" id="9799631at2"/>
<keyword evidence="10" id="KW-0479">Metal-binding</keyword>
<organism evidence="11 12">
    <name type="scientific">Sporolactobacillus nakayamae</name>
    <dbReference type="NCBI Taxonomy" id="269670"/>
    <lineage>
        <taxon>Bacteria</taxon>
        <taxon>Bacillati</taxon>
        <taxon>Bacillota</taxon>
        <taxon>Bacilli</taxon>
        <taxon>Bacillales</taxon>
        <taxon>Sporolactobacillaceae</taxon>
        <taxon>Sporolactobacillus</taxon>
    </lineage>
</organism>
<sequence>MYYVFLVIFGILGAISRYSISLVIHDTAFPLATLLINVFGCFLLAFITQFLSRIPKLSSRFVTAIGTGFVGSFTTFSTFTLESMHLIQTGQLFAAFLYLLISGFGGFMACVLGYQFSKWLLIRVRKGVLRHAD</sequence>
<comment type="catalytic activity">
    <reaction evidence="8">
        <text>fluoride(in) = fluoride(out)</text>
        <dbReference type="Rhea" id="RHEA:76159"/>
        <dbReference type="ChEBI" id="CHEBI:17051"/>
    </reaction>
    <physiologicalReaction direction="left-to-right" evidence="8">
        <dbReference type="Rhea" id="RHEA:76160"/>
    </physiologicalReaction>
</comment>
<feature type="transmembrane region" description="Helical" evidence="10">
    <location>
        <begin position="93"/>
        <end position="116"/>
    </location>
</feature>
<dbReference type="NCBIfam" id="TIGR00494">
    <property type="entry name" value="crcB"/>
    <property type="match status" value="1"/>
</dbReference>
<feature type="binding site" evidence="10">
    <location>
        <position position="74"/>
    </location>
    <ligand>
        <name>Na(+)</name>
        <dbReference type="ChEBI" id="CHEBI:29101"/>
        <note>structural</note>
    </ligand>
</feature>
<keyword evidence="10" id="KW-0813">Transport</keyword>
<comment type="function">
    <text evidence="9 10">Fluoride-specific ion channel. Important for reducing fluoride concentration in the cell, thus reducing its toxicity.</text>
</comment>
<reference evidence="12" key="1">
    <citation type="submission" date="2016-10" db="EMBL/GenBank/DDBJ databases">
        <authorList>
            <person name="Varghese N."/>
            <person name="Submissions S."/>
        </authorList>
    </citation>
    <scope>NUCLEOTIDE SEQUENCE [LARGE SCALE GENOMIC DNA]</scope>
    <source>
        <strain evidence="12">ATCC 700379</strain>
    </source>
</reference>
<evidence type="ECO:0000256" key="2">
    <source>
        <dbReference type="ARBA" id="ARBA00022475"/>
    </source>
</evidence>
<comment type="similarity">
    <text evidence="7 10">Belongs to the fluoride channel Fluc/FEX (TC 1.A.43) family.</text>
</comment>
<evidence type="ECO:0000313" key="11">
    <source>
        <dbReference type="EMBL" id="SFG47287.1"/>
    </source>
</evidence>
<dbReference type="Proteomes" id="UP000198752">
    <property type="component" value="Unassembled WGS sequence"/>
</dbReference>
<dbReference type="GO" id="GO:0140114">
    <property type="term" value="P:cellular detoxification of fluoride"/>
    <property type="evidence" value="ECO:0007669"/>
    <property type="project" value="UniProtKB-UniRule"/>
</dbReference>
<keyword evidence="3 10" id="KW-0812">Transmembrane</keyword>
<keyword evidence="10" id="KW-0915">Sodium</keyword>
<dbReference type="GO" id="GO:0062054">
    <property type="term" value="F:fluoride channel activity"/>
    <property type="evidence" value="ECO:0007669"/>
    <property type="project" value="UniProtKB-UniRule"/>
</dbReference>
<dbReference type="GO" id="GO:0046872">
    <property type="term" value="F:metal ion binding"/>
    <property type="evidence" value="ECO:0007669"/>
    <property type="project" value="UniProtKB-KW"/>
</dbReference>
<evidence type="ECO:0000256" key="6">
    <source>
        <dbReference type="ARBA" id="ARBA00023303"/>
    </source>
</evidence>
<evidence type="ECO:0000256" key="10">
    <source>
        <dbReference type="HAMAP-Rule" id="MF_00454"/>
    </source>
</evidence>
<keyword evidence="4 10" id="KW-1133">Transmembrane helix</keyword>
<dbReference type="AlphaFoldDB" id="A0A1I2S8R7"/>
<gene>
    <name evidence="10" type="primary">fluC</name>
    <name evidence="10" type="synonym">crcB</name>
    <name evidence="11" type="ORF">SAMN02982927_01812</name>
</gene>
<dbReference type="PANTHER" id="PTHR28259">
    <property type="entry name" value="FLUORIDE EXPORT PROTEIN 1-RELATED"/>
    <property type="match status" value="1"/>
</dbReference>
<keyword evidence="2 10" id="KW-1003">Cell membrane</keyword>
<dbReference type="EMBL" id="FOOY01000011">
    <property type="protein sequence ID" value="SFG47287.1"/>
    <property type="molecule type" value="Genomic_DNA"/>
</dbReference>
<keyword evidence="6 10" id="KW-0407">Ion channel</keyword>
<accession>A0A1I2S8R7</accession>
<dbReference type="HAMAP" id="MF_00454">
    <property type="entry name" value="FluC"/>
    <property type="match status" value="1"/>
</dbReference>
<dbReference type="PANTHER" id="PTHR28259:SF1">
    <property type="entry name" value="FLUORIDE EXPORT PROTEIN 1-RELATED"/>
    <property type="match status" value="1"/>
</dbReference>
<evidence type="ECO:0000256" key="3">
    <source>
        <dbReference type="ARBA" id="ARBA00022692"/>
    </source>
</evidence>
<evidence type="ECO:0000313" key="12">
    <source>
        <dbReference type="Proteomes" id="UP000198752"/>
    </source>
</evidence>
<comment type="subcellular location">
    <subcellularLocation>
        <location evidence="1 10">Cell membrane</location>
        <topology evidence="1 10">Multi-pass membrane protein</topology>
    </subcellularLocation>
</comment>
<evidence type="ECO:0000256" key="7">
    <source>
        <dbReference type="ARBA" id="ARBA00035120"/>
    </source>
</evidence>
<evidence type="ECO:0000256" key="1">
    <source>
        <dbReference type="ARBA" id="ARBA00004651"/>
    </source>
</evidence>
<evidence type="ECO:0000256" key="9">
    <source>
        <dbReference type="ARBA" id="ARBA00049940"/>
    </source>
</evidence>
<keyword evidence="12" id="KW-1185">Reference proteome</keyword>
<keyword evidence="10" id="KW-0406">Ion transport</keyword>
<evidence type="ECO:0000256" key="4">
    <source>
        <dbReference type="ARBA" id="ARBA00022989"/>
    </source>
</evidence>
<feature type="transmembrane region" description="Helical" evidence="10">
    <location>
        <begin position="29"/>
        <end position="49"/>
    </location>
</feature>
<name>A0A1I2S8R7_9BACL</name>
<feature type="binding site" evidence="10">
    <location>
        <position position="71"/>
    </location>
    <ligand>
        <name>Na(+)</name>
        <dbReference type="ChEBI" id="CHEBI:29101"/>
        <note>structural</note>
    </ligand>
</feature>
<dbReference type="STRING" id="269670.SAMN02982927_01812"/>
<keyword evidence="5 10" id="KW-0472">Membrane</keyword>
<dbReference type="Pfam" id="PF02537">
    <property type="entry name" value="CRCB"/>
    <property type="match status" value="1"/>
</dbReference>
<proteinExistence type="inferred from homology"/>
<feature type="transmembrane region" description="Helical" evidence="10">
    <location>
        <begin position="61"/>
        <end position="81"/>
    </location>
</feature>
<evidence type="ECO:0000256" key="8">
    <source>
        <dbReference type="ARBA" id="ARBA00035585"/>
    </source>
</evidence>
<dbReference type="RefSeq" id="WP_093672181.1">
    <property type="nucleotide sequence ID" value="NZ_FOOY01000011.1"/>
</dbReference>
<dbReference type="InterPro" id="IPR003691">
    <property type="entry name" value="FluC"/>
</dbReference>
<comment type="activity regulation">
    <text evidence="10">Na(+) is not transported, but it plays an essential structural role and its presence is essential for fluoride channel function.</text>
</comment>
<dbReference type="GO" id="GO:0005886">
    <property type="term" value="C:plasma membrane"/>
    <property type="evidence" value="ECO:0007669"/>
    <property type="project" value="UniProtKB-SubCell"/>
</dbReference>
<evidence type="ECO:0000256" key="5">
    <source>
        <dbReference type="ARBA" id="ARBA00023136"/>
    </source>
</evidence>